<evidence type="ECO:0000259" key="5">
    <source>
        <dbReference type="PROSITE" id="PS50931"/>
    </source>
</evidence>
<dbReference type="RefSeq" id="WP_054353639.1">
    <property type="nucleotide sequence ID" value="NZ_JACOOU010000024.1"/>
</dbReference>
<reference evidence="6 7" key="1">
    <citation type="submission" date="2020-08" db="EMBL/GenBank/DDBJ databases">
        <title>Genome public.</title>
        <authorList>
            <person name="Liu C."/>
            <person name="Sun Q."/>
        </authorList>
    </citation>
    <scope>NUCLEOTIDE SEQUENCE [LARGE SCALE GENOMIC DNA]</scope>
    <source>
        <strain evidence="6 7">NSJ-34</strain>
    </source>
</reference>
<organism evidence="6 7">
    <name type="scientific">Blautia celeris</name>
    <dbReference type="NCBI Taxonomy" id="2763026"/>
    <lineage>
        <taxon>Bacteria</taxon>
        <taxon>Bacillati</taxon>
        <taxon>Bacillota</taxon>
        <taxon>Clostridia</taxon>
        <taxon>Lachnospirales</taxon>
        <taxon>Lachnospiraceae</taxon>
        <taxon>Blautia</taxon>
    </lineage>
</organism>
<gene>
    <name evidence="6" type="ORF">H8S76_27400</name>
</gene>
<dbReference type="PANTHER" id="PTHR30419">
    <property type="entry name" value="HTH-TYPE TRANSCRIPTIONAL REGULATOR YBHD"/>
    <property type="match status" value="1"/>
</dbReference>
<evidence type="ECO:0000313" key="6">
    <source>
        <dbReference type="EMBL" id="MBC5675936.1"/>
    </source>
</evidence>
<dbReference type="InterPro" id="IPR000847">
    <property type="entry name" value="LysR_HTH_N"/>
</dbReference>
<protein>
    <submittedName>
        <fullName evidence="6">LysR family transcriptional regulator</fullName>
    </submittedName>
</protein>
<comment type="similarity">
    <text evidence="1">Belongs to the LysR transcriptional regulatory family.</text>
</comment>
<keyword evidence="3" id="KW-0238">DNA-binding</keyword>
<proteinExistence type="inferred from homology"/>
<dbReference type="Pfam" id="PF00126">
    <property type="entry name" value="HTH_1"/>
    <property type="match status" value="1"/>
</dbReference>
<dbReference type="SUPFAM" id="SSF46785">
    <property type="entry name" value="Winged helix' DNA-binding domain"/>
    <property type="match status" value="1"/>
</dbReference>
<dbReference type="EMBL" id="JACOOU010000024">
    <property type="protein sequence ID" value="MBC5675936.1"/>
    <property type="molecule type" value="Genomic_DNA"/>
</dbReference>
<evidence type="ECO:0000256" key="1">
    <source>
        <dbReference type="ARBA" id="ARBA00009437"/>
    </source>
</evidence>
<name>A0ABR7FNC6_9FIRM</name>
<keyword evidence="2" id="KW-0805">Transcription regulation</keyword>
<dbReference type="SUPFAM" id="SSF53850">
    <property type="entry name" value="Periplasmic binding protein-like II"/>
    <property type="match status" value="1"/>
</dbReference>
<dbReference type="InterPro" id="IPR005119">
    <property type="entry name" value="LysR_subst-bd"/>
</dbReference>
<evidence type="ECO:0000256" key="2">
    <source>
        <dbReference type="ARBA" id="ARBA00023015"/>
    </source>
</evidence>
<keyword evidence="7" id="KW-1185">Reference proteome</keyword>
<evidence type="ECO:0000313" key="7">
    <source>
        <dbReference type="Proteomes" id="UP000654573"/>
    </source>
</evidence>
<comment type="caution">
    <text evidence="6">The sequence shown here is derived from an EMBL/GenBank/DDBJ whole genome shotgun (WGS) entry which is preliminary data.</text>
</comment>
<feature type="domain" description="HTH lysR-type" evidence="5">
    <location>
        <begin position="1"/>
        <end position="58"/>
    </location>
</feature>
<dbReference type="PANTHER" id="PTHR30419:SF8">
    <property type="entry name" value="NITROGEN ASSIMILATION TRANSCRIPTIONAL ACTIVATOR-RELATED"/>
    <property type="match status" value="1"/>
</dbReference>
<sequence>MELRVLRYFLTAVNEGNITRAADILHVTQPTLSRQLIELENELGATLLIRGKRSLTLTDDGMLFKQQAEEIVELADKAEQTFTGKNEAISGVISLGASEALGGRVLARYMKQFLKKYPDVRFDLYNEMADNIKDKLEKGLLDLGLLLEPVDTKKYEFLRLSQKESWGILLRKDHPLAKKDKIYVQDLREYPLILPKRENARNEVLNWLQCEESHLNIPVNYNLLSNVALLVEAGIGCAVCLDGALSVHCSPDICFCPVYPEHTTRSVLLWKKNHLFQPAASLFIQMLHTHKWGE</sequence>
<dbReference type="Proteomes" id="UP000654573">
    <property type="component" value="Unassembled WGS sequence"/>
</dbReference>
<dbReference type="Gene3D" id="3.40.190.290">
    <property type="match status" value="1"/>
</dbReference>
<dbReference type="CDD" id="cd05466">
    <property type="entry name" value="PBP2_LTTR_substrate"/>
    <property type="match status" value="1"/>
</dbReference>
<dbReference type="InterPro" id="IPR036388">
    <property type="entry name" value="WH-like_DNA-bd_sf"/>
</dbReference>
<dbReference type="PRINTS" id="PR00039">
    <property type="entry name" value="HTHLYSR"/>
</dbReference>
<accession>A0ABR7FNC6</accession>
<dbReference type="PROSITE" id="PS50931">
    <property type="entry name" value="HTH_LYSR"/>
    <property type="match status" value="1"/>
</dbReference>
<dbReference type="Pfam" id="PF03466">
    <property type="entry name" value="LysR_substrate"/>
    <property type="match status" value="1"/>
</dbReference>
<dbReference type="Gene3D" id="1.10.10.10">
    <property type="entry name" value="Winged helix-like DNA-binding domain superfamily/Winged helix DNA-binding domain"/>
    <property type="match status" value="1"/>
</dbReference>
<dbReference type="InterPro" id="IPR036390">
    <property type="entry name" value="WH_DNA-bd_sf"/>
</dbReference>
<evidence type="ECO:0000256" key="4">
    <source>
        <dbReference type="ARBA" id="ARBA00023163"/>
    </source>
</evidence>
<evidence type="ECO:0000256" key="3">
    <source>
        <dbReference type="ARBA" id="ARBA00023125"/>
    </source>
</evidence>
<dbReference type="InterPro" id="IPR050950">
    <property type="entry name" value="HTH-type_LysR_regulators"/>
</dbReference>
<keyword evidence="4" id="KW-0804">Transcription</keyword>